<accession>A0ABN8X6V6</accession>
<proteinExistence type="predicted"/>
<evidence type="ECO:0000313" key="1">
    <source>
        <dbReference type="EMBL" id="CAI8826892.1"/>
    </source>
</evidence>
<name>A0ABN8X6V6_9GAMM</name>
<dbReference type="EMBL" id="OX458333">
    <property type="protein sequence ID" value="CAI8826892.1"/>
    <property type="molecule type" value="Genomic_DNA"/>
</dbReference>
<protein>
    <submittedName>
        <fullName evidence="1">Uncharacterized protein</fullName>
    </submittedName>
</protein>
<dbReference type="Proteomes" id="UP001162030">
    <property type="component" value="Chromosome"/>
</dbReference>
<evidence type="ECO:0000313" key="2">
    <source>
        <dbReference type="Proteomes" id="UP001162030"/>
    </source>
</evidence>
<keyword evidence="2" id="KW-1185">Reference proteome</keyword>
<reference evidence="1 2" key="1">
    <citation type="submission" date="2023-03" db="EMBL/GenBank/DDBJ databases">
        <authorList>
            <person name="Pearce D."/>
        </authorList>
    </citation>
    <scope>NUCLEOTIDE SEQUENCE [LARGE SCALE GENOMIC DNA]</scope>
    <source>
        <strain evidence="1">Msz</strain>
    </source>
</reference>
<gene>
    <name evidence="1" type="ORF">MSZNOR_2069</name>
</gene>
<organism evidence="1 2">
    <name type="scientific">Methylocaldum szegediense</name>
    <dbReference type="NCBI Taxonomy" id="73780"/>
    <lineage>
        <taxon>Bacteria</taxon>
        <taxon>Pseudomonadati</taxon>
        <taxon>Pseudomonadota</taxon>
        <taxon>Gammaproteobacteria</taxon>
        <taxon>Methylococcales</taxon>
        <taxon>Methylococcaceae</taxon>
        <taxon>Methylocaldum</taxon>
    </lineage>
</organism>
<sequence>MQKAWLYRYGGIRRRLHETRQRYRPAADTFRESGRQHFVPRRPQLEAQQSSVHPAEAECGAAGLTTPGFRQRPWIRGCLRDCRILSSDQDWIYGVPWFEEIFTVADSRKTCLSLRGWYKLKDRVKDVTYVTCRALAKMGSYSASATTRDIVKNDLTQRVK</sequence>